<organism evidence="3 4">
    <name type="scientific">Necator americanus</name>
    <name type="common">Human hookworm</name>
    <dbReference type="NCBI Taxonomy" id="51031"/>
    <lineage>
        <taxon>Eukaryota</taxon>
        <taxon>Metazoa</taxon>
        <taxon>Ecdysozoa</taxon>
        <taxon>Nematoda</taxon>
        <taxon>Chromadorea</taxon>
        <taxon>Rhabditida</taxon>
        <taxon>Rhabditina</taxon>
        <taxon>Rhabditomorpha</taxon>
        <taxon>Strongyloidea</taxon>
        <taxon>Ancylostomatidae</taxon>
        <taxon>Bunostominae</taxon>
        <taxon>Necator</taxon>
    </lineage>
</organism>
<feature type="domain" description="DUF7747" evidence="2">
    <location>
        <begin position="966"/>
        <end position="1132"/>
    </location>
</feature>
<feature type="region of interest" description="Disordered" evidence="1">
    <location>
        <begin position="124"/>
        <end position="166"/>
    </location>
</feature>
<sequence>MKVVGKGGVMTGTRRSLATDAKYSPPKRPAQSTTPPRSMKKRKRPAEAEVVADIPADGQQASAPEPALSSRPKRTIRKSVLLTDYEVMLPSAVKEEPEDEEEVAEHPQNQVVQEVEEQFVDIESAPEDEELNARVKAEEHTPIIQRKPQPRRTGITPPSVPPPPYIEPEEPIEGEVDIEGIELMGHEGDGMVTLADAIDVALEEEVSGGEEDDQPPMLEKSAERKRPRGRPRKHMAGTAIIQRGRTGRLVPLPRSRYVADKAISKGEADKINNYNIKLFENEVGVTEFGDRYATVIPGCLSYLLRKERIVELLTEPADIDAIRDQGWMSTKPPRLPPLVSTKACFAFYVEGSTVSSVRELSSDELKPWTTTDPVEGEPTIKPNVRKHAVTREDGRLIPCKGDGRSSEFHLTEYSAWLPRLLRLRKKIFYVARQTGQIVGNVLILYDFTMPGEIPSIMNIAHGNDALRDMQQMDLSMELPVADADNPFVEGVVPGVRGEKFLKVHPSKVGWVNNKTLLLKYLINDPTFLDEAGYLNTHVPFLPPMIEGRGVFVHFAPATLVSDHIHHTGDGLSPWTFQGASMHNRVRTVKRALMQDSEGIFRLTKQDWQQTGLALVETITVLARCPRLRKRVVFIQRNNRMVLGIVCFMYEYIREGPLPEVLRDNSITVPGPPISARPAVLLSHEKPPPADSHGNNSVVEDFVDVEEIVEGADENDMSMNGAQSEFEEMHEDCLDGGWDGDFDEDLLASQENSDPFIDGVRELESGHVYLTVRHKRLAGNLDTILQYIANTNFVENHDILNSSKPQHPPLVRNARAYAFFVAGNIVYPHDINRDDFSPWSGNGTPENPTCYRTKVRKFPVVTDEVTGLFRIGQGDYRNSPYHLVHLYSIHPKETRLRKKIAYLMETETRTIISHVMIMYDYHTEGPVPRIRGPYSKRFMRQKPRRPPIDMSDSLDDVSDISESEKESPFGLGPQQAEDGSIFLDLTDMEFLNDRNRQLHYLINKPRLLENLACLNTRVPMFPPMTTQRGTFVFFIDGGEVDIRNLTCDALSPWSESLHMSDGSIMCRRPKTSKISLGLNREGHLRVMKMSRSQGTDYLMHIYAATLPRLPRLKKRVIYLTKGGMQIGHSMIVYWYTEDGALPTQVPHGNSITSEALYTRLPPSVRDEARRLLATHQPSEVAEMLSNKMNYAITPRALYNIRRESRRDPRYVDVKLEGPGMDDLDYIPDWIHADIVNAKKQGELATQGEGIVDGGTIDVSHTEEVEQGVGSPRKLQPTRPFPPLPGGHSLREDAVWRYAREAFGASNNDAVFDALWRMLLEKNETRLLQNIKSDFGIEIIADHHPLMVEGEPMEAMVVTEEGLVPAEIVDEGLIPEGATIENVEIVEESVVMEEVPPHSSETIDEEHIETQDGVEKHAPDDIHVVEEVEIQSVETVDTHRIYYFLPIAYWHEFHQKTIQLKADASTCFVEFSQHSFRLTEVLSERCHRQSANGQIVSPCRTLFLDLGSLRLVLLHAGVSAQEFQEASLGGFETLSILRAVVKVFSEPVIFLIDVVIAEPSQKPASVAKRS</sequence>
<feature type="domain" description="DUF7747" evidence="2">
    <location>
        <begin position="278"/>
        <end position="445"/>
    </location>
</feature>
<comment type="caution">
    <text evidence="3">The sequence shown here is derived from an EMBL/GenBank/DDBJ whole genome shotgun (WGS) entry which is preliminary data.</text>
</comment>
<feature type="compositionally biased region" description="Basic and acidic residues" evidence="1">
    <location>
        <begin position="131"/>
        <end position="141"/>
    </location>
</feature>
<dbReference type="EMBL" id="JAVFWL010000001">
    <property type="protein sequence ID" value="KAK6726097.1"/>
    <property type="molecule type" value="Genomic_DNA"/>
</dbReference>
<evidence type="ECO:0000259" key="2">
    <source>
        <dbReference type="Pfam" id="PF24927"/>
    </source>
</evidence>
<evidence type="ECO:0000256" key="1">
    <source>
        <dbReference type="SAM" id="MobiDB-lite"/>
    </source>
</evidence>
<feature type="domain" description="DUF7747" evidence="2">
    <location>
        <begin position="485"/>
        <end position="649"/>
    </location>
</feature>
<reference evidence="3 4" key="1">
    <citation type="submission" date="2023-08" db="EMBL/GenBank/DDBJ databases">
        <title>A Necator americanus chromosomal reference genome.</title>
        <authorList>
            <person name="Ilik V."/>
            <person name="Petrzelkova K.J."/>
            <person name="Pardy F."/>
            <person name="Fuh T."/>
            <person name="Niatou-Singa F.S."/>
            <person name="Gouil Q."/>
            <person name="Baker L."/>
            <person name="Ritchie M.E."/>
            <person name="Jex A.R."/>
            <person name="Gazzola D."/>
            <person name="Li H."/>
            <person name="Toshio Fujiwara R."/>
            <person name="Zhan B."/>
            <person name="Aroian R.V."/>
            <person name="Pafco B."/>
            <person name="Schwarz E.M."/>
        </authorList>
    </citation>
    <scope>NUCLEOTIDE SEQUENCE [LARGE SCALE GENOMIC DNA]</scope>
    <source>
        <strain evidence="3 4">Aroian</strain>
        <tissue evidence="3">Whole animal</tissue>
    </source>
</reference>
<dbReference type="Proteomes" id="UP001303046">
    <property type="component" value="Unassembled WGS sequence"/>
</dbReference>
<protein>
    <recommendedName>
        <fullName evidence="2">DUF7747 domain-containing protein</fullName>
    </recommendedName>
</protein>
<feature type="domain" description="DUF7747" evidence="2">
    <location>
        <begin position="754"/>
        <end position="918"/>
    </location>
</feature>
<feature type="region of interest" description="Disordered" evidence="1">
    <location>
        <begin position="1265"/>
        <end position="1284"/>
    </location>
</feature>
<feature type="compositionally biased region" description="Acidic residues" evidence="1">
    <location>
        <begin position="951"/>
        <end position="960"/>
    </location>
</feature>
<name>A0ABR1BHX3_NECAM</name>
<feature type="compositionally biased region" description="Acidic residues" evidence="1">
    <location>
        <begin position="205"/>
        <end position="214"/>
    </location>
</feature>
<feature type="region of interest" description="Disordered" evidence="1">
    <location>
        <begin position="92"/>
        <end position="111"/>
    </location>
</feature>
<dbReference type="PANTHER" id="PTHR31824">
    <property type="entry name" value="PROTEIN CBG17809"/>
    <property type="match status" value="1"/>
</dbReference>
<keyword evidence="4" id="KW-1185">Reference proteome</keyword>
<accession>A0ABR1BHX3</accession>
<evidence type="ECO:0000313" key="4">
    <source>
        <dbReference type="Proteomes" id="UP001303046"/>
    </source>
</evidence>
<feature type="compositionally biased region" description="Basic residues" evidence="1">
    <location>
        <begin position="223"/>
        <end position="235"/>
    </location>
</feature>
<feature type="compositionally biased region" description="Gly residues" evidence="1">
    <location>
        <begin position="1"/>
        <end position="10"/>
    </location>
</feature>
<gene>
    <name evidence="3" type="primary">Necator_chrI.g540</name>
    <name evidence="3" type="ORF">RB195_004418</name>
</gene>
<proteinExistence type="predicted"/>
<dbReference type="InterPro" id="IPR056649">
    <property type="entry name" value="DUF7747"/>
</dbReference>
<feature type="region of interest" description="Disordered" evidence="1">
    <location>
        <begin position="1"/>
        <end position="76"/>
    </location>
</feature>
<feature type="region of interest" description="Disordered" evidence="1">
    <location>
        <begin position="939"/>
        <end position="975"/>
    </location>
</feature>
<dbReference type="Pfam" id="PF24927">
    <property type="entry name" value="DUF7747"/>
    <property type="match status" value="4"/>
</dbReference>
<dbReference type="PANTHER" id="PTHR31824:SF3">
    <property type="entry name" value="AAA DOMAIN-CONTAINING PROTEIN"/>
    <property type="match status" value="1"/>
</dbReference>
<evidence type="ECO:0000313" key="3">
    <source>
        <dbReference type="EMBL" id="KAK6726097.1"/>
    </source>
</evidence>
<feature type="region of interest" description="Disordered" evidence="1">
    <location>
        <begin position="205"/>
        <end position="235"/>
    </location>
</feature>